<dbReference type="InterPro" id="IPR004481">
    <property type="entry name" value="K/Na/Ca-exchanger"/>
</dbReference>
<proteinExistence type="predicted"/>
<feature type="domain" description="Sodium/calcium exchanger membrane region" evidence="6">
    <location>
        <begin position="177"/>
        <end position="316"/>
    </location>
</feature>
<comment type="subcellular location">
    <subcellularLocation>
        <location evidence="1">Membrane</location>
        <topology evidence="1">Multi-pass membrane protein</topology>
    </subcellularLocation>
</comment>
<evidence type="ECO:0000256" key="4">
    <source>
        <dbReference type="ARBA" id="ARBA00023136"/>
    </source>
</evidence>
<keyword evidence="2 5" id="KW-0812">Transmembrane</keyword>
<reference evidence="7 8" key="1">
    <citation type="submission" date="2017-10" db="EMBL/GenBank/DDBJ databases">
        <title>Bacillus sp. nov., a halophilic bacterium isolated from a Yangshapao Lake.</title>
        <authorList>
            <person name="Wang H."/>
        </authorList>
    </citation>
    <scope>NUCLEOTIDE SEQUENCE [LARGE SCALE GENOMIC DNA]</scope>
    <source>
        <strain evidence="7 8">YSP-3</strain>
    </source>
</reference>
<keyword evidence="4 5" id="KW-0472">Membrane</keyword>
<feature type="transmembrane region" description="Helical" evidence="5">
    <location>
        <begin position="272"/>
        <end position="289"/>
    </location>
</feature>
<evidence type="ECO:0000313" key="8">
    <source>
        <dbReference type="Proteomes" id="UP000248066"/>
    </source>
</evidence>
<feature type="transmembrane region" description="Helical" evidence="5">
    <location>
        <begin position="6"/>
        <end position="24"/>
    </location>
</feature>
<evidence type="ECO:0000256" key="1">
    <source>
        <dbReference type="ARBA" id="ARBA00004141"/>
    </source>
</evidence>
<dbReference type="AlphaFoldDB" id="A0A2W0HNH4"/>
<dbReference type="GO" id="GO:0005262">
    <property type="term" value="F:calcium channel activity"/>
    <property type="evidence" value="ECO:0007669"/>
    <property type="project" value="TreeGrafter"/>
</dbReference>
<dbReference type="NCBIfam" id="TIGR00367">
    <property type="entry name" value="calcium/sodium antiporter"/>
    <property type="match status" value="1"/>
</dbReference>
<feature type="transmembrane region" description="Helical" evidence="5">
    <location>
        <begin position="36"/>
        <end position="60"/>
    </location>
</feature>
<evidence type="ECO:0000313" key="7">
    <source>
        <dbReference type="EMBL" id="PYZ99145.1"/>
    </source>
</evidence>
<protein>
    <submittedName>
        <fullName evidence="7">Sodium:proton exchanger</fullName>
    </submittedName>
</protein>
<dbReference type="InterPro" id="IPR004837">
    <property type="entry name" value="NaCa_Exmemb"/>
</dbReference>
<dbReference type="EMBL" id="PDOF01000001">
    <property type="protein sequence ID" value="PYZ99145.1"/>
    <property type="molecule type" value="Genomic_DNA"/>
</dbReference>
<feature type="transmembrane region" description="Helical" evidence="5">
    <location>
        <begin position="129"/>
        <end position="150"/>
    </location>
</feature>
<accession>A0A2W0HNH4</accession>
<dbReference type="Proteomes" id="UP000248066">
    <property type="component" value="Unassembled WGS sequence"/>
</dbReference>
<organism evidence="7 8">
    <name type="scientific">Alteribacter lacisalsi</name>
    <dbReference type="NCBI Taxonomy" id="2045244"/>
    <lineage>
        <taxon>Bacteria</taxon>
        <taxon>Bacillati</taxon>
        <taxon>Bacillota</taxon>
        <taxon>Bacilli</taxon>
        <taxon>Bacillales</taxon>
        <taxon>Bacillaceae</taxon>
        <taxon>Alteribacter</taxon>
    </lineage>
</organism>
<comment type="caution">
    <text evidence="7">The sequence shown here is derived from an EMBL/GenBank/DDBJ whole genome shotgun (WGS) entry which is preliminary data.</text>
</comment>
<feature type="transmembrane region" description="Helical" evidence="5">
    <location>
        <begin position="105"/>
        <end position="123"/>
    </location>
</feature>
<sequence length="319" mass="33811">MNYVILIAGFALLIKGAGWFVDGASNMAKLMRISPLLIGLTIVAFGTSSPEATVSIIAAVKGNADVAIGNVVGSNVVNITLVIGMTAVIAPLMVQNDTIRKEIPFALLAAAALLVLTSDTLLQNADTSIITRSEGLTLLLFFSVFMYYILEAARHSRDQSYGLPAASSASPRWGKQILITSAGLAAIIAGGEMVVRSSTEIALSLGMSETLTGLTIVAVGTSLPEFATSISAALKKQSEIAIGNIVGSNIFNIFFVLGVSAVIMPLQVDPRIFVDVIFMIGLTVLLLFFSRTHYAVGRYEGLLLAVAYMVYLIYIILRN</sequence>
<feature type="transmembrane region" description="Helical" evidence="5">
    <location>
        <begin position="301"/>
        <end position="317"/>
    </location>
</feature>
<dbReference type="Pfam" id="PF01699">
    <property type="entry name" value="Na_Ca_ex"/>
    <property type="match status" value="2"/>
</dbReference>
<dbReference type="OrthoDB" id="9794225at2"/>
<evidence type="ECO:0000256" key="5">
    <source>
        <dbReference type="SAM" id="Phobius"/>
    </source>
</evidence>
<keyword evidence="3 5" id="KW-1133">Transmembrane helix</keyword>
<evidence type="ECO:0000256" key="2">
    <source>
        <dbReference type="ARBA" id="ARBA00022692"/>
    </source>
</evidence>
<dbReference type="PANTHER" id="PTHR10846">
    <property type="entry name" value="SODIUM/POTASSIUM/CALCIUM EXCHANGER"/>
    <property type="match status" value="1"/>
</dbReference>
<feature type="transmembrane region" description="Helical" evidence="5">
    <location>
        <begin position="241"/>
        <end position="266"/>
    </location>
</feature>
<feature type="domain" description="Sodium/calcium exchanger membrane region" evidence="6">
    <location>
        <begin position="3"/>
        <end position="149"/>
    </location>
</feature>
<dbReference type="GO" id="GO:0008273">
    <property type="term" value="F:calcium, potassium:sodium antiporter activity"/>
    <property type="evidence" value="ECO:0007669"/>
    <property type="project" value="TreeGrafter"/>
</dbReference>
<feature type="transmembrane region" description="Helical" evidence="5">
    <location>
        <begin position="72"/>
        <end position="93"/>
    </location>
</feature>
<dbReference type="PANTHER" id="PTHR10846:SF8">
    <property type="entry name" value="INNER MEMBRANE PROTEIN YRBG"/>
    <property type="match status" value="1"/>
</dbReference>
<dbReference type="GO" id="GO:0006874">
    <property type="term" value="P:intracellular calcium ion homeostasis"/>
    <property type="evidence" value="ECO:0007669"/>
    <property type="project" value="TreeGrafter"/>
</dbReference>
<gene>
    <name evidence="7" type="ORF">CR205_03375</name>
</gene>
<evidence type="ECO:0000256" key="3">
    <source>
        <dbReference type="ARBA" id="ARBA00022989"/>
    </source>
</evidence>
<evidence type="ECO:0000259" key="6">
    <source>
        <dbReference type="Pfam" id="PF01699"/>
    </source>
</evidence>
<dbReference type="InterPro" id="IPR044880">
    <property type="entry name" value="NCX_ion-bd_dom_sf"/>
</dbReference>
<keyword evidence="8" id="KW-1185">Reference proteome</keyword>
<dbReference type="RefSeq" id="WP_110519660.1">
    <property type="nucleotide sequence ID" value="NZ_PDOF01000001.1"/>
</dbReference>
<dbReference type="GO" id="GO:0005886">
    <property type="term" value="C:plasma membrane"/>
    <property type="evidence" value="ECO:0007669"/>
    <property type="project" value="TreeGrafter"/>
</dbReference>
<dbReference type="Gene3D" id="1.20.1420.30">
    <property type="entry name" value="NCX, central ion-binding region"/>
    <property type="match status" value="1"/>
</dbReference>
<name>A0A2W0HNH4_9BACI</name>